<dbReference type="SUPFAM" id="SSF56784">
    <property type="entry name" value="HAD-like"/>
    <property type="match status" value="1"/>
</dbReference>
<name>A0A5R9F3W8_9BACL</name>
<dbReference type="OrthoDB" id="9810101at2"/>
<keyword evidence="1" id="KW-0378">Hydrolase</keyword>
<evidence type="ECO:0000313" key="2">
    <source>
        <dbReference type="Proteomes" id="UP000308230"/>
    </source>
</evidence>
<reference evidence="1 2" key="1">
    <citation type="submission" date="2019-04" db="EMBL/GenBank/DDBJ databases">
        <title>Bacillus caeni sp. nov., a bacterium isolated from mangrove sediment.</title>
        <authorList>
            <person name="Huang H."/>
            <person name="Mo K."/>
            <person name="Hu Y."/>
        </authorList>
    </citation>
    <scope>NUCLEOTIDE SEQUENCE [LARGE SCALE GENOMIC DNA]</scope>
    <source>
        <strain evidence="1 2">HB172195</strain>
    </source>
</reference>
<protein>
    <submittedName>
        <fullName evidence="1">Cof-type HAD-IIB family hydrolase</fullName>
    </submittedName>
</protein>
<keyword evidence="2" id="KW-1185">Reference proteome</keyword>
<organism evidence="1 2">
    <name type="scientific">Exobacillus caeni</name>
    <dbReference type="NCBI Taxonomy" id="2574798"/>
    <lineage>
        <taxon>Bacteria</taxon>
        <taxon>Bacillati</taxon>
        <taxon>Bacillota</taxon>
        <taxon>Bacilli</taxon>
        <taxon>Bacillales</taxon>
        <taxon>Guptibacillaceae</taxon>
        <taxon>Exobacillus</taxon>
    </lineage>
</organism>
<dbReference type="AlphaFoldDB" id="A0A5R9F3W8"/>
<dbReference type="PANTHER" id="PTHR10000">
    <property type="entry name" value="PHOSPHOSERINE PHOSPHATASE"/>
    <property type="match status" value="1"/>
</dbReference>
<dbReference type="Gene3D" id="3.40.50.1000">
    <property type="entry name" value="HAD superfamily/HAD-like"/>
    <property type="match status" value="1"/>
</dbReference>
<dbReference type="NCBIfam" id="TIGR00099">
    <property type="entry name" value="Cof-subfamily"/>
    <property type="match status" value="1"/>
</dbReference>
<dbReference type="InterPro" id="IPR023214">
    <property type="entry name" value="HAD_sf"/>
</dbReference>
<dbReference type="EMBL" id="SWLG01000005">
    <property type="protein sequence ID" value="TLS37701.1"/>
    <property type="molecule type" value="Genomic_DNA"/>
</dbReference>
<dbReference type="GO" id="GO:0016791">
    <property type="term" value="F:phosphatase activity"/>
    <property type="evidence" value="ECO:0007669"/>
    <property type="project" value="TreeGrafter"/>
</dbReference>
<dbReference type="Gene3D" id="3.30.1240.10">
    <property type="match status" value="1"/>
</dbReference>
<dbReference type="SFLD" id="SFLDG01140">
    <property type="entry name" value="C2.B:_Phosphomannomutase_and_P"/>
    <property type="match status" value="1"/>
</dbReference>
<dbReference type="PROSITE" id="PS01229">
    <property type="entry name" value="COF_2"/>
    <property type="match status" value="1"/>
</dbReference>
<dbReference type="CDD" id="cd07517">
    <property type="entry name" value="HAD_HPP"/>
    <property type="match status" value="1"/>
</dbReference>
<gene>
    <name evidence="1" type="ORF">FCL54_07705</name>
</gene>
<dbReference type="InterPro" id="IPR000150">
    <property type="entry name" value="Cof"/>
</dbReference>
<dbReference type="SFLD" id="SFLDG01144">
    <property type="entry name" value="C2.B.4:_PGP_Like"/>
    <property type="match status" value="1"/>
</dbReference>
<dbReference type="GO" id="GO:0000287">
    <property type="term" value="F:magnesium ion binding"/>
    <property type="evidence" value="ECO:0007669"/>
    <property type="project" value="TreeGrafter"/>
</dbReference>
<comment type="caution">
    <text evidence="1">The sequence shown here is derived from an EMBL/GenBank/DDBJ whole genome shotgun (WGS) entry which is preliminary data.</text>
</comment>
<accession>A0A5R9F3W8</accession>
<dbReference type="SFLD" id="SFLDS00003">
    <property type="entry name" value="Haloacid_Dehalogenase"/>
    <property type="match status" value="1"/>
</dbReference>
<dbReference type="Pfam" id="PF08282">
    <property type="entry name" value="Hydrolase_3"/>
    <property type="match status" value="1"/>
</dbReference>
<proteinExistence type="predicted"/>
<dbReference type="Proteomes" id="UP000308230">
    <property type="component" value="Unassembled WGS sequence"/>
</dbReference>
<dbReference type="InterPro" id="IPR036412">
    <property type="entry name" value="HAD-like_sf"/>
</dbReference>
<dbReference type="GO" id="GO:0005829">
    <property type="term" value="C:cytosol"/>
    <property type="evidence" value="ECO:0007669"/>
    <property type="project" value="TreeGrafter"/>
</dbReference>
<dbReference type="NCBIfam" id="TIGR01484">
    <property type="entry name" value="HAD-SF-IIB"/>
    <property type="match status" value="1"/>
</dbReference>
<dbReference type="InterPro" id="IPR006379">
    <property type="entry name" value="HAD-SF_hydro_IIB"/>
</dbReference>
<evidence type="ECO:0000313" key="1">
    <source>
        <dbReference type="EMBL" id="TLS37701.1"/>
    </source>
</evidence>
<dbReference type="RefSeq" id="WP_138125035.1">
    <property type="nucleotide sequence ID" value="NZ_SWLG01000005.1"/>
</dbReference>
<dbReference type="PANTHER" id="PTHR10000:SF25">
    <property type="entry name" value="PHOSPHATASE YKRA-RELATED"/>
    <property type="match status" value="1"/>
</dbReference>
<sequence length="260" mass="29789">MSEKIVFFDIDGTLLDEQKRIPISTREAIKELLEQDILIAIATGRAPFMFEDIRKELEIETFISFNGQYVVSAGEVAYKNPLKKERIQELEEVASNNKHPMVFLDHMGMRTNHHQHPHIIKSMDDLKMFHPDYDPSYYHDREIFQALLFCENQHELSYRESYHDLDFIRWHDYSMDVLPSGGSKAKGIEQLIKQLGILPENTYAFGDALNDIEMLKFAGTGIAMGNGMDEVKQVADFVTKDVSENGIKKGLMEVGLLKGS</sequence>